<name>A0A9N9G7A8_9GLOM</name>
<dbReference type="AlphaFoldDB" id="A0A9N9G7A8"/>
<accession>A0A9N9G7A8</accession>
<reference evidence="1" key="1">
    <citation type="submission" date="2021-06" db="EMBL/GenBank/DDBJ databases">
        <authorList>
            <person name="Kallberg Y."/>
            <person name="Tangrot J."/>
            <person name="Rosling A."/>
        </authorList>
    </citation>
    <scope>NUCLEOTIDE SEQUENCE</scope>
    <source>
        <strain evidence="1">FL966</strain>
    </source>
</reference>
<sequence>MAINNSYRFAFDKPLLNKAAAHNEAAAFNETTTHKETVALNKTTTYNEFAAFNKTATHNKVATFNEAAAYSKAAVRNEAATLNEQELANIVINYTQTCANQFSLYILEEHKGFCKFTLPLNTYCSWMKKEEAAKNINFLKFRETYKNKNGVWSEYYTCSWASTKQIHTDRIEDGVSQKKRCVQKESKKVRCKCVLQINYQSATFSNEVVVVNYWHKHNGHIPDSHADV</sequence>
<proteinExistence type="predicted"/>
<organism evidence="1 2">
    <name type="scientific">Cetraspora pellucida</name>
    <dbReference type="NCBI Taxonomy" id="1433469"/>
    <lineage>
        <taxon>Eukaryota</taxon>
        <taxon>Fungi</taxon>
        <taxon>Fungi incertae sedis</taxon>
        <taxon>Mucoromycota</taxon>
        <taxon>Glomeromycotina</taxon>
        <taxon>Glomeromycetes</taxon>
        <taxon>Diversisporales</taxon>
        <taxon>Gigasporaceae</taxon>
        <taxon>Cetraspora</taxon>
    </lineage>
</organism>
<evidence type="ECO:0000313" key="1">
    <source>
        <dbReference type="EMBL" id="CAG8582335.1"/>
    </source>
</evidence>
<gene>
    <name evidence="1" type="ORF">CPELLU_LOCUS6149</name>
</gene>
<comment type="caution">
    <text evidence="1">The sequence shown here is derived from an EMBL/GenBank/DDBJ whole genome shotgun (WGS) entry which is preliminary data.</text>
</comment>
<dbReference type="OrthoDB" id="2337740at2759"/>
<protein>
    <submittedName>
        <fullName evidence="1">1937_t:CDS:1</fullName>
    </submittedName>
</protein>
<evidence type="ECO:0000313" key="2">
    <source>
        <dbReference type="Proteomes" id="UP000789759"/>
    </source>
</evidence>
<dbReference type="Proteomes" id="UP000789759">
    <property type="component" value="Unassembled WGS sequence"/>
</dbReference>
<dbReference type="EMBL" id="CAJVQA010003747">
    <property type="protein sequence ID" value="CAG8582335.1"/>
    <property type="molecule type" value="Genomic_DNA"/>
</dbReference>
<keyword evidence="2" id="KW-1185">Reference proteome</keyword>